<evidence type="ECO:0000313" key="1">
    <source>
        <dbReference type="EMBL" id="AON96494.1"/>
    </source>
</evidence>
<reference evidence="1" key="1">
    <citation type="submission" date="2016-07" db="EMBL/GenBank/DDBJ databases">
        <authorList>
            <person name="Vestergaard G."/>
            <person name="Garrett R.A."/>
        </authorList>
    </citation>
    <scope>NUCLEOTIDE SEQUENCE [LARGE SCALE GENOMIC DNA]</scope>
    <source>
        <strain evidence="1">ATV.v1</strain>
    </source>
</reference>
<sequence>MKVKFKQFKNGVRVYNLGDKYIVVYKGDVWGIGSTEDEAMADASRVYRDSKGLMLEPSPFDIYEGGTENEEDVEPLMDYKEVAVYYFPPYYLVYDKEKDKVLGSGMDLDDALAEATREKPGLVELFW</sequence>
<dbReference type="Proteomes" id="UP000225139">
    <property type="component" value="Segment"/>
</dbReference>
<proteinExistence type="predicted"/>
<dbReference type="EMBL" id="KX607102">
    <property type="protein sequence ID" value="AON96494.1"/>
    <property type="molecule type" value="Genomic_DNA"/>
</dbReference>
<protein>
    <submittedName>
        <fullName evidence="1">Uncharacterized protein</fullName>
    </submittedName>
</protein>
<accession>A0A1C9EG83</accession>
<name>A0A1C9EG83_ATV</name>
<organism evidence="1">
    <name type="scientific">Acidianus two-tailed phage variant 1</name>
    <dbReference type="NCBI Taxonomy" id="1898550"/>
    <lineage>
        <taxon>Viruses</taxon>
        <taxon>Viruses incertae sedis</taxon>
        <taxon>Bicaudaviridae</taxon>
        <taxon>Bicaudavirus</taxon>
        <taxon>Acidianus two-tailed virus</taxon>
    </lineage>
</organism>